<evidence type="ECO:0000256" key="2">
    <source>
        <dbReference type="ARBA" id="ARBA00022898"/>
    </source>
</evidence>
<dbReference type="InterPro" id="IPR011079">
    <property type="entry name" value="Ala_racemase_C"/>
</dbReference>
<sequence>MNTIDREILDFLGIRQVSSADKEAFSDWLIDNLYPQGINGHRAPIVGSVSMNTVMIDVTDLPEVKSGDFRMNEPYFINNTKQFVIMISLFS</sequence>
<dbReference type="EMBL" id="FPBJ01000007">
    <property type="protein sequence ID" value="SFU45117.1"/>
    <property type="molecule type" value="Genomic_DNA"/>
</dbReference>
<keyword evidence="6" id="KW-1185">Reference proteome</keyword>
<accession>A0A1I7G9L0</accession>
<dbReference type="SUPFAM" id="SSF50621">
    <property type="entry name" value="Alanine racemase C-terminal domain-like"/>
    <property type="match status" value="1"/>
</dbReference>
<dbReference type="Gene3D" id="2.40.37.10">
    <property type="entry name" value="Lyase, Ornithine Decarboxylase, Chain A, domain 1"/>
    <property type="match status" value="1"/>
</dbReference>
<dbReference type="InterPro" id="IPR009006">
    <property type="entry name" value="Ala_racemase/Decarboxylase_C"/>
</dbReference>
<proteinExistence type="predicted"/>
<keyword evidence="2" id="KW-0663">Pyridoxal phosphate</keyword>
<evidence type="ECO:0000313" key="5">
    <source>
        <dbReference type="EMBL" id="SFU45117.1"/>
    </source>
</evidence>
<dbReference type="STRING" id="351659.SAMN05421784_10785"/>
<evidence type="ECO:0000256" key="1">
    <source>
        <dbReference type="ARBA" id="ARBA00001933"/>
    </source>
</evidence>
<name>A0A1I7G9L0_9GAMM</name>
<protein>
    <recommendedName>
        <fullName evidence="4">Alanine racemase C-terminal domain-containing protein</fullName>
    </recommendedName>
</protein>
<comment type="cofactor">
    <cofactor evidence="1">
        <name>pyridoxal 5'-phosphate</name>
        <dbReference type="ChEBI" id="CHEBI:597326"/>
    </cofactor>
</comment>
<dbReference type="GO" id="GO:0008784">
    <property type="term" value="F:alanine racemase activity"/>
    <property type="evidence" value="ECO:0007669"/>
    <property type="project" value="UniProtKB-ARBA"/>
</dbReference>
<gene>
    <name evidence="5" type="ORF">SAMN05421784_10785</name>
</gene>
<evidence type="ECO:0000313" key="6">
    <source>
        <dbReference type="Proteomes" id="UP000242496"/>
    </source>
</evidence>
<dbReference type="AlphaFoldDB" id="A0A1I7G9L0"/>
<reference evidence="6" key="1">
    <citation type="submission" date="2016-10" db="EMBL/GenBank/DDBJ databases">
        <authorList>
            <person name="Varghese N."/>
            <person name="Submissions S."/>
        </authorList>
    </citation>
    <scope>NUCLEOTIDE SEQUENCE [LARGE SCALE GENOMIC DNA]</scope>
    <source>
        <strain evidence="6">DSM 18168</strain>
    </source>
</reference>
<organism evidence="5 6">
    <name type="scientific">Xenorhabdus koppenhoeferi</name>
    <dbReference type="NCBI Taxonomy" id="351659"/>
    <lineage>
        <taxon>Bacteria</taxon>
        <taxon>Pseudomonadati</taxon>
        <taxon>Pseudomonadota</taxon>
        <taxon>Gammaproteobacteria</taxon>
        <taxon>Enterobacterales</taxon>
        <taxon>Morganellaceae</taxon>
        <taxon>Xenorhabdus</taxon>
    </lineage>
</organism>
<feature type="domain" description="Alanine racemase C-terminal" evidence="4">
    <location>
        <begin position="37"/>
        <end position="68"/>
    </location>
</feature>
<evidence type="ECO:0000256" key="3">
    <source>
        <dbReference type="ARBA" id="ARBA00023235"/>
    </source>
</evidence>
<dbReference type="Pfam" id="PF00842">
    <property type="entry name" value="Ala_racemase_C"/>
    <property type="match status" value="1"/>
</dbReference>
<evidence type="ECO:0000259" key="4">
    <source>
        <dbReference type="Pfam" id="PF00842"/>
    </source>
</evidence>
<keyword evidence="3" id="KW-0413">Isomerase</keyword>
<dbReference type="Proteomes" id="UP000242496">
    <property type="component" value="Unassembled WGS sequence"/>
</dbReference>